<protein>
    <submittedName>
        <fullName evidence="2">Uncharacterized protein</fullName>
    </submittedName>
</protein>
<feature type="compositionally biased region" description="Basic and acidic residues" evidence="1">
    <location>
        <begin position="1"/>
        <end position="10"/>
    </location>
</feature>
<sequence>QPTEERKALSEVKNIPSKESNEPVKIKKTVSSKLKPNGTENQPVPSKLPKTLHKPHSSSSLSSSDEDAVQSRHHGFVRPGNTPGRSVAAHSVPRTPGFSFGSGKKVFVKKTISKFNPDNKRKRKLLRPVNTASSLGVKL</sequence>
<dbReference type="EMBL" id="CALNXK010000085">
    <property type="protein sequence ID" value="CAH3149103.1"/>
    <property type="molecule type" value="Genomic_DNA"/>
</dbReference>
<dbReference type="Proteomes" id="UP001159405">
    <property type="component" value="Unassembled WGS sequence"/>
</dbReference>
<name>A0ABN8PRX8_9CNID</name>
<keyword evidence="3" id="KW-1185">Reference proteome</keyword>
<feature type="non-terminal residue" evidence="2">
    <location>
        <position position="1"/>
    </location>
</feature>
<evidence type="ECO:0000256" key="1">
    <source>
        <dbReference type="SAM" id="MobiDB-lite"/>
    </source>
</evidence>
<evidence type="ECO:0000313" key="2">
    <source>
        <dbReference type="EMBL" id="CAH3149103.1"/>
    </source>
</evidence>
<organism evidence="2 3">
    <name type="scientific">Porites lobata</name>
    <dbReference type="NCBI Taxonomy" id="104759"/>
    <lineage>
        <taxon>Eukaryota</taxon>
        <taxon>Metazoa</taxon>
        <taxon>Cnidaria</taxon>
        <taxon>Anthozoa</taxon>
        <taxon>Hexacorallia</taxon>
        <taxon>Scleractinia</taxon>
        <taxon>Fungiina</taxon>
        <taxon>Poritidae</taxon>
        <taxon>Porites</taxon>
    </lineage>
</organism>
<evidence type="ECO:0000313" key="3">
    <source>
        <dbReference type="Proteomes" id="UP001159405"/>
    </source>
</evidence>
<reference evidence="2 3" key="1">
    <citation type="submission" date="2022-05" db="EMBL/GenBank/DDBJ databases">
        <authorList>
            <consortium name="Genoscope - CEA"/>
            <person name="William W."/>
        </authorList>
    </citation>
    <scope>NUCLEOTIDE SEQUENCE [LARGE SCALE GENOMIC DNA]</scope>
</reference>
<feature type="compositionally biased region" description="Polar residues" evidence="1">
    <location>
        <begin position="29"/>
        <end position="44"/>
    </location>
</feature>
<comment type="caution">
    <text evidence="2">The sequence shown here is derived from an EMBL/GenBank/DDBJ whole genome shotgun (WGS) entry which is preliminary data.</text>
</comment>
<accession>A0ABN8PRX8</accession>
<proteinExistence type="predicted"/>
<gene>
    <name evidence="2" type="ORF">PLOB_00046979</name>
</gene>
<feature type="region of interest" description="Disordered" evidence="1">
    <location>
        <begin position="1"/>
        <end position="100"/>
    </location>
</feature>